<dbReference type="Pfam" id="PF01476">
    <property type="entry name" value="LysM"/>
    <property type="match status" value="1"/>
</dbReference>
<dbReference type="EMBL" id="JAQIOY010000002">
    <property type="protein sequence ID" value="MDA7424763.1"/>
    <property type="molecule type" value="Genomic_DNA"/>
</dbReference>
<dbReference type="Gene3D" id="3.10.350.10">
    <property type="entry name" value="LysM domain"/>
    <property type="match status" value="1"/>
</dbReference>
<accession>A0ABT4XS33</accession>
<dbReference type="SMART" id="SM00257">
    <property type="entry name" value="LysM"/>
    <property type="match status" value="1"/>
</dbReference>
<feature type="region of interest" description="Disordered" evidence="1">
    <location>
        <begin position="317"/>
        <end position="342"/>
    </location>
</feature>
<dbReference type="InterPro" id="IPR018392">
    <property type="entry name" value="LysM"/>
</dbReference>
<comment type="caution">
    <text evidence="3">The sequence shown here is derived from an EMBL/GenBank/DDBJ whole genome shotgun (WGS) entry which is preliminary data.</text>
</comment>
<gene>
    <name evidence="3" type="ORF">PFY00_08510</name>
</gene>
<proteinExistence type="predicted"/>
<dbReference type="CDD" id="cd00118">
    <property type="entry name" value="LysM"/>
    <property type="match status" value="1"/>
</dbReference>
<evidence type="ECO:0000313" key="4">
    <source>
        <dbReference type="Proteomes" id="UP001210720"/>
    </source>
</evidence>
<dbReference type="InterPro" id="IPR052196">
    <property type="entry name" value="Bact_Kbp"/>
</dbReference>
<dbReference type="PANTHER" id="PTHR34700">
    <property type="entry name" value="POTASSIUM BINDING PROTEIN KBP"/>
    <property type="match status" value="1"/>
</dbReference>
<evidence type="ECO:0000313" key="3">
    <source>
        <dbReference type="EMBL" id="MDA7424763.1"/>
    </source>
</evidence>
<dbReference type="Proteomes" id="UP001210720">
    <property type="component" value="Unassembled WGS sequence"/>
</dbReference>
<dbReference type="PANTHER" id="PTHR34700:SF4">
    <property type="entry name" value="PHAGE-LIKE ELEMENT PBSX PROTEIN XKDP"/>
    <property type="match status" value="1"/>
</dbReference>
<dbReference type="RefSeq" id="WP_271432106.1">
    <property type="nucleotide sequence ID" value="NZ_JAQIOY010000002.1"/>
</dbReference>
<reference evidence="3 4" key="1">
    <citation type="submission" date="2023-01" db="EMBL/GenBank/DDBJ databases">
        <title>Thalassococcus onchidii sp. nov., isolated from a marine invertebrate from the South China Sea.</title>
        <authorList>
            <person name="Xu S."/>
            <person name="Liu Z."/>
            <person name="Xu Y."/>
        </authorList>
    </citation>
    <scope>NUCLEOTIDE SEQUENCE [LARGE SCALE GENOMIC DNA]</scope>
    <source>
        <strain evidence="3 4">KCTC 32084</strain>
    </source>
</reference>
<dbReference type="PROSITE" id="PS51782">
    <property type="entry name" value="LYSM"/>
    <property type="match status" value="1"/>
</dbReference>
<name>A0ABT4XS33_9RHOB</name>
<organism evidence="3 4">
    <name type="scientific">Thalassococcus lentus</name>
    <dbReference type="NCBI Taxonomy" id="1210524"/>
    <lineage>
        <taxon>Bacteria</taxon>
        <taxon>Pseudomonadati</taxon>
        <taxon>Pseudomonadota</taxon>
        <taxon>Alphaproteobacteria</taxon>
        <taxon>Rhodobacterales</taxon>
        <taxon>Roseobacteraceae</taxon>
        <taxon>Thalassococcus</taxon>
    </lineage>
</organism>
<sequence>MSKIAAYSLWGGLGTAGAVGVAVATGVLDLSQRRSAPQEPVALVQPAEKGLDETPAEVAVVSDKEIAAVPDKPEEPAAVATVASPVFDLVRVEPEGLTLVAGKGAPGAMVDFMVDGSMLAAAEVSPGGGFTGFLDLPPSANARVLSLRQTLGDVVVMSDEEVIIAPNPVAPEPVAEAVPEDTEAEPEAVAEAVEDAPEQPADTVAEAAVDQAEADVIVEAEVQADDQGEAEPVVENDPVAEETAVAADATDAVPAEQEALAEADPEQTEEEAEVVAALEMAMVDPDAGDDLAAPAQVEAALADPAAPAAPAEIPAEPGVSVAKQDAAPERQPAAPPKVADVAEPAAPSAPAVLLSSARGVEVLQSAPLAPGDVALDAISYDAEGEVLLSGRGDTSGYVRVYLDNKPLTDSRIEGDGRWRITLPQVDTGTYTLRVDQIDETGDVTARVESPFLRESPEVLEAAAAGEGPVRSVTVQPGATLWAIAQDRYGEGVEYVKVFKANKDRIRNPDLIYPGQIFDLPED</sequence>
<evidence type="ECO:0000256" key="1">
    <source>
        <dbReference type="SAM" id="MobiDB-lite"/>
    </source>
</evidence>
<keyword evidence="4" id="KW-1185">Reference proteome</keyword>
<dbReference type="InterPro" id="IPR036779">
    <property type="entry name" value="LysM_dom_sf"/>
</dbReference>
<evidence type="ECO:0000259" key="2">
    <source>
        <dbReference type="PROSITE" id="PS51782"/>
    </source>
</evidence>
<protein>
    <submittedName>
        <fullName evidence="3">LysM peptidoglycan-binding domain-containing protein</fullName>
    </submittedName>
</protein>
<feature type="domain" description="LysM" evidence="2">
    <location>
        <begin position="470"/>
        <end position="519"/>
    </location>
</feature>